<dbReference type="InterPro" id="IPR015915">
    <property type="entry name" value="Kelch-typ_b-propeller"/>
</dbReference>
<keyword evidence="1 3" id="KW-0853">WD repeat</keyword>
<organism evidence="5 6">
    <name type="scientific">Reticulomyxa filosa</name>
    <dbReference type="NCBI Taxonomy" id="46433"/>
    <lineage>
        <taxon>Eukaryota</taxon>
        <taxon>Sar</taxon>
        <taxon>Rhizaria</taxon>
        <taxon>Retaria</taxon>
        <taxon>Foraminifera</taxon>
        <taxon>Monothalamids</taxon>
        <taxon>Reticulomyxidae</taxon>
        <taxon>Reticulomyxa</taxon>
    </lineage>
</organism>
<dbReference type="CDD" id="cd00200">
    <property type="entry name" value="WD40"/>
    <property type="match status" value="1"/>
</dbReference>
<evidence type="ECO:0000256" key="4">
    <source>
        <dbReference type="SAM" id="Phobius"/>
    </source>
</evidence>
<feature type="repeat" description="WD" evidence="3">
    <location>
        <begin position="492"/>
        <end position="533"/>
    </location>
</feature>
<dbReference type="InterPro" id="IPR036322">
    <property type="entry name" value="WD40_repeat_dom_sf"/>
</dbReference>
<dbReference type="PROSITE" id="PS50294">
    <property type="entry name" value="WD_REPEATS_REGION"/>
    <property type="match status" value="4"/>
</dbReference>
<gene>
    <name evidence="5" type="ORF">RFI_03247</name>
</gene>
<dbReference type="SMART" id="SM00320">
    <property type="entry name" value="WD40"/>
    <property type="match status" value="7"/>
</dbReference>
<feature type="repeat" description="WD" evidence="3">
    <location>
        <begin position="409"/>
        <end position="450"/>
    </location>
</feature>
<feature type="repeat" description="WD" evidence="3">
    <location>
        <begin position="450"/>
        <end position="491"/>
    </location>
</feature>
<dbReference type="Gene3D" id="2.130.10.10">
    <property type="entry name" value="YVTN repeat-like/Quinoprotein amine dehydrogenase"/>
    <property type="match status" value="2"/>
</dbReference>
<keyword evidence="2" id="KW-0677">Repeat</keyword>
<dbReference type="InterPro" id="IPR050349">
    <property type="entry name" value="WD_LIS1/nudF_dynein_reg"/>
</dbReference>
<keyword evidence="4" id="KW-0472">Membrane</keyword>
<feature type="repeat" description="WD" evidence="3">
    <location>
        <begin position="334"/>
        <end position="366"/>
    </location>
</feature>
<dbReference type="InterPro" id="IPR020472">
    <property type="entry name" value="WD40_PAC1"/>
</dbReference>
<evidence type="ECO:0000256" key="1">
    <source>
        <dbReference type="ARBA" id="ARBA00022574"/>
    </source>
</evidence>
<feature type="transmembrane region" description="Helical" evidence="4">
    <location>
        <begin position="295"/>
        <end position="317"/>
    </location>
</feature>
<evidence type="ECO:0000256" key="3">
    <source>
        <dbReference type="PROSITE-ProRule" id="PRU00221"/>
    </source>
</evidence>
<comment type="caution">
    <text evidence="5">The sequence shown here is derived from an EMBL/GenBank/DDBJ whole genome shotgun (WGS) entry which is preliminary data.</text>
</comment>
<dbReference type="InterPro" id="IPR001680">
    <property type="entry name" value="WD40_rpt"/>
</dbReference>
<dbReference type="InterPro" id="IPR019775">
    <property type="entry name" value="WD40_repeat_CS"/>
</dbReference>
<accession>X6P6V7</accession>
<dbReference type="AlphaFoldDB" id="X6P6V7"/>
<keyword evidence="4" id="KW-0812">Transmembrane</keyword>
<evidence type="ECO:0000313" key="6">
    <source>
        <dbReference type="Proteomes" id="UP000023152"/>
    </source>
</evidence>
<protein>
    <submittedName>
        <fullName evidence="5">WD repeat-containing protein</fullName>
    </submittedName>
</protein>
<dbReference type="Proteomes" id="UP000023152">
    <property type="component" value="Unassembled WGS sequence"/>
</dbReference>
<keyword evidence="4" id="KW-1133">Transmembrane helix</keyword>
<proteinExistence type="predicted"/>
<name>X6P6V7_RETFI</name>
<dbReference type="OrthoDB" id="9890280at2759"/>
<reference evidence="5 6" key="1">
    <citation type="journal article" date="2013" name="Curr. Biol.">
        <title>The Genome of the Foraminiferan Reticulomyxa filosa.</title>
        <authorList>
            <person name="Glockner G."/>
            <person name="Hulsmann N."/>
            <person name="Schleicher M."/>
            <person name="Noegel A.A."/>
            <person name="Eichinger L."/>
            <person name="Gallinger C."/>
            <person name="Pawlowski J."/>
            <person name="Sierra R."/>
            <person name="Euteneuer U."/>
            <person name="Pillet L."/>
            <person name="Moustafa A."/>
            <person name="Platzer M."/>
            <person name="Groth M."/>
            <person name="Szafranski K."/>
            <person name="Schliwa M."/>
        </authorList>
    </citation>
    <scope>NUCLEOTIDE SEQUENCE [LARGE SCALE GENOMIC DNA]</scope>
</reference>
<feature type="repeat" description="WD" evidence="3">
    <location>
        <begin position="367"/>
        <end position="408"/>
    </location>
</feature>
<dbReference type="SUPFAM" id="SSF117281">
    <property type="entry name" value="Kelch motif"/>
    <property type="match status" value="1"/>
</dbReference>
<dbReference type="Pfam" id="PF00400">
    <property type="entry name" value="WD40"/>
    <property type="match status" value="5"/>
</dbReference>
<evidence type="ECO:0000256" key="2">
    <source>
        <dbReference type="ARBA" id="ARBA00022737"/>
    </source>
</evidence>
<dbReference type="PROSITE" id="PS50082">
    <property type="entry name" value="WD_REPEATS_2"/>
    <property type="match status" value="5"/>
</dbReference>
<dbReference type="SUPFAM" id="SSF50978">
    <property type="entry name" value="WD40 repeat-like"/>
    <property type="match status" value="1"/>
</dbReference>
<sequence length="609" mass="69742">MNNNYIGGDSDEEKKDEIEIAKPKYLNKWVRLTDKNNKVMCIGRKQEGVCAVIGGSKKHLLFVVYASNDIDIFNLHTMKYIKRTKLFKINLHRLPCFMLRNDKKGPAMAKANKKKTEMLLFCESSAVAIDYDESSNTLQFFAIRVCPHLGFCHGYVYVDDVIFFFGLNSVHKYSVPENKWLKCDQGISIPWNGGTAIFDEETAYVHIIHTEAIKAATPHIRAKLSEWMKKDTENERQWFLRDTKMIEEQKIEKDRRRIENNEQKFKMNLSKVELFEHAHKHLGWIEDFHFIIAKYIMVSLHLHFFFLYVMQLIIHIAQTKQNKTKRWNILKQQSAKFSADGTKLISTSDDNTVRIWDIASKKEIQVLGGHSASVIDAQFSPDGNMVVSCAKDDTIRLWDVKTGSELMKLKDHSKPITSVQFSPEGNTVVSSSYDNTIRIWNVQSGKSIKMEGHLAPVFSVQFSPDGQLLVSSSADRTIIIWKVKSGEMIHTLRGHVDIVQNVAFSFDGRSIISCSKDKTIRIWDAITGFEISKIDQEFAYAENAKLSPDNQVIVLFSSNSMKLWDVKLGMIIQEFNERTCIDISLDGSIIVSACSNGTIALFEKIEWYS</sequence>
<dbReference type="EMBL" id="ASPP01003090">
    <property type="protein sequence ID" value="ETO33848.1"/>
    <property type="molecule type" value="Genomic_DNA"/>
</dbReference>
<dbReference type="InterPro" id="IPR015943">
    <property type="entry name" value="WD40/YVTN_repeat-like_dom_sf"/>
</dbReference>
<dbReference type="PROSITE" id="PS00678">
    <property type="entry name" value="WD_REPEATS_1"/>
    <property type="match status" value="3"/>
</dbReference>
<evidence type="ECO:0000313" key="5">
    <source>
        <dbReference type="EMBL" id="ETO33848.1"/>
    </source>
</evidence>
<dbReference type="PRINTS" id="PR00320">
    <property type="entry name" value="GPROTEINBRPT"/>
</dbReference>
<keyword evidence="6" id="KW-1185">Reference proteome</keyword>
<dbReference type="PANTHER" id="PTHR44129">
    <property type="entry name" value="WD REPEAT-CONTAINING PROTEIN POP1"/>
    <property type="match status" value="1"/>
</dbReference>